<dbReference type="GO" id="GO:0005524">
    <property type="term" value="F:ATP binding"/>
    <property type="evidence" value="ECO:0007669"/>
    <property type="project" value="UniProtKB-UniRule"/>
</dbReference>
<dbReference type="Gene3D" id="3.40.50.300">
    <property type="entry name" value="P-loop containing nucleotide triphosphate hydrolases"/>
    <property type="match status" value="1"/>
</dbReference>
<dbReference type="CDD" id="cd02022">
    <property type="entry name" value="DPCK"/>
    <property type="match status" value="1"/>
</dbReference>
<accession>A0A845LAB2</accession>
<protein>
    <recommendedName>
        <fullName evidence="8 9">Dephospho-CoA kinase</fullName>
        <ecNumber evidence="8 9">2.7.1.24</ecNumber>
    </recommendedName>
    <alternativeName>
        <fullName evidence="8">Dephosphocoenzyme A kinase</fullName>
    </alternativeName>
</protein>
<dbReference type="PANTHER" id="PTHR10695">
    <property type="entry name" value="DEPHOSPHO-COA KINASE-RELATED"/>
    <property type="match status" value="1"/>
</dbReference>
<reference evidence="10 11" key="1">
    <citation type="submission" date="2020-01" db="EMBL/GenBank/DDBJ databases">
        <title>Whole genome sequence of Heliobacterium gestii DSM 11169.</title>
        <authorList>
            <person name="Kyndt J.A."/>
            <person name="Meyer T.E."/>
        </authorList>
    </citation>
    <scope>NUCLEOTIDE SEQUENCE [LARGE SCALE GENOMIC DNA]</scope>
    <source>
        <strain evidence="10 11">DSM 11169</strain>
    </source>
</reference>
<dbReference type="AlphaFoldDB" id="A0A845LAB2"/>
<dbReference type="PROSITE" id="PS51219">
    <property type="entry name" value="DPCK"/>
    <property type="match status" value="1"/>
</dbReference>
<dbReference type="GO" id="GO:0005737">
    <property type="term" value="C:cytoplasm"/>
    <property type="evidence" value="ECO:0007669"/>
    <property type="project" value="UniProtKB-SubCell"/>
</dbReference>
<comment type="similarity">
    <text evidence="1 8">Belongs to the CoaE family.</text>
</comment>
<comment type="caution">
    <text evidence="10">The sequence shown here is derived from an EMBL/GenBank/DDBJ whole genome shotgun (WGS) entry which is preliminary data.</text>
</comment>
<dbReference type="Proteomes" id="UP000471031">
    <property type="component" value="Unassembled WGS sequence"/>
</dbReference>
<organism evidence="10 11">
    <name type="scientific">Heliomicrobium gestii</name>
    <name type="common">Heliobacterium gestii</name>
    <dbReference type="NCBI Taxonomy" id="2699"/>
    <lineage>
        <taxon>Bacteria</taxon>
        <taxon>Bacillati</taxon>
        <taxon>Bacillota</taxon>
        <taxon>Clostridia</taxon>
        <taxon>Eubacteriales</taxon>
        <taxon>Heliobacteriaceae</taxon>
        <taxon>Heliomicrobium</taxon>
    </lineage>
</organism>
<dbReference type="RefSeq" id="WP_161261094.1">
    <property type="nucleotide sequence ID" value="NZ_JAFBDC010000003.1"/>
</dbReference>
<comment type="subcellular location">
    <subcellularLocation>
        <location evidence="8">Cytoplasm</location>
    </subcellularLocation>
</comment>
<proteinExistence type="inferred from homology"/>
<dbReference type="EC" id="2.7.1.24" evidence="8 9"/>
<dbReference type="GO" id="GO:0015937">
    <property type="term" value="P:coenzyme A biosynthetic process"/>
    <property type="evidence" value="ECO:0007669"/>
    <property type="project" value="UniProtKB-UniRule"/>
</dbReference>
<evidence type="ECO:0000256" key="2">
    <source>
        <dbReference type="ARBA" id="ARBA00022490"/>
    </source>
</evidence>
<evidence type="ECO:0000256" key="9">
    <source>
        <dbReference type="NCBIfam" id="TIGR00152"/>
    </source>
</evidence>
<evidence type="ECO:0000313" key="11">
    <source>
        <dbReference type="Proteomes" id="UP000471031"/>
    </source>
</evidence>
<keyword evidence="4 8" id="KW-0547">Nucleotide-binding</keyword>
<keyword evidence="11" id="KW-1185">Reference proteome</keyword>
<evidence type="ECO:0000256" key="7">
    <source>
        <dbReference type="ARBA" id="ARBA00022993"/>
    </source>
</evidence>
<dbReference type="OrthoDB" id="9812943at2"/>
<dbReference type="GO" id="GO:0004140">
    <property type="term" value="F:dephospho-CoA kinase activity"/>
    <property type="evidence" value="ECO:0007669"/>
    <property type="project" value="UniProtKB-UniRule"/>
</dbReference>
<feature type="binding site" evidence="8">
    <location>
        <begin position="11"/>
        <end position="16"/>
    </location>
    <ligand>
        <name>ATP</name>
        <dbReference type="ChEBI" id="CHEBI:30616"/>
    </ligand>
</feature>
<comment type="pathway">
    <text evidence="8">Cofactor biosynthesis; coenzyme A biosynthesis; CoA from (R)-pantothenate: step 5/5.</text>
</comment>
<comment type="catalytic activity">
    <reaction evidence="8">
        <text>3'-dephospho-CoA + ATP = ADP + CoA + H(+)</text>
        <dbReference type="Rhea" id="RHEA:18245"/>
        <dbReference type="ChEBI" id="CHEBI:15378"/>
        <dbReference type="ChEBI" id="CHEBI:30616"/>
        <dbReference type="ChEBI" id="CHEBI:57287"/>
        <dbReference type="ChEBI" id="CHEBI:57328"/>
        <dbReference type="ChEBI" id="CHEBI:456216"/>
        <dbReference type="EC" id="2.7.1.24"/>
    </reaction>
</comment>
<name>A0A845LAB2_HELGE</name>
<keyword evidence="6 8" id="KW-0067">ATP-binding</keyword>
<dbReference type="FunFam" id="3.40.50.300:FF:000991">
    <property type="entry name" value="Dephospho-CoA kinase"/>
    <property type="match status" value="1"/>
</dbReference>
<dbReference type="UniPathway" id="UPA00241">
    <property type="reaction ID" value="UER00356"/>
</dbReference>
<keyword evidence="2 8" id="KW-0963">Cytoplasm</keyword>
<dbReference type="EMBL" id="WXEX01000004">
    <property type="protein sequence ID" value="MZP42521.1"/>
    <property type="molecule type" value="Genomic_DNA"/>
</dbReference>
<keyword evidence="3 8" id="KW-0808">Transferase</keyword>
<dbReference type="SUPFAM" id="SSF52540">
    <property type="entry name" value="P-loop containing nucleoside triphosphate hydrolases"/>
    <property type="match status" value="1"/>
</dbReference>
<dbReference type="HAMAP" id="MF_00376">
    <property type="entry name" value="Dephospho_CoA_kinase"/>
    <property type="match status" value="1"/>
</dbReference>
<dbReference type="InterPro" id="IPR027417">
    <property type="entry name" value="P-loop_NTPase"/>
</dbReference>
<evidence type="ECO:0000256" key="1">
    <source>
        <dbReference type="ARBA" id="ARBA00009018"/>
    </source>
</evidence>
<evidence type="ECO:0000256" key="4">
    <source>
        <dbReference type="ARBA" id="ARBA00022741"/>
    </source>
</evidence>
<evidence type="ECO:0000256" key="8">
    <source>
        <dbReference type="HAMAP-Rule" id="MF_00376"/>
    </source>
</evidence>
<evidence type="ECO:0000256" key="5">
    <source>
        <dbReference type="ARBA" id="ARBA00022777"/>
    </source>
</evidence>
<dbReference type="NCBIfam" id="TIGR00152">
    <property type="entry name" value="dephospho-CoA kinase"/>
    <property type="match status" value="1"/>
</dbReference>
<evidence type="ECO:0000256" key="3">
    <source>
        <dbReference type="ARBA" id="ARBA00022679"/>
    </source>
</evidence>
<evidence type="ECO:0000256" key="6">
    <source>
        <dbReference type="ARBA" id="ARBA00022840"/>
    </source>
</evidence>
<dbReference type="InterPro" id="IPR001977">
    <property type="entry name" value="Depp_CoAkinase"/>
</dbReference>
<dbReference type="PANTHER" id="PTHR10695:SF46">
    <property type="entry name" value="BIFUNCTIONAL COENZYME A SYNTHASE-RELATED"/>
    <property type="match status" value="1"/>
</dbReference>
<comment type="function">
    <text evidence="8">Catalyzes the phosphorylation of the 3'-hydroxyl group of dephosphocoenzyme A to form coenzyme A.</text>
</comment>
<evidence type="ECO:0000313" key="10">
    <source>
        <dbReference type="EMBL" id="MZP42521.1"/>
    </source>
</evidence>
<gene>
    <name evidence="8" type="primary">coaE</name>
    <name evidence="10" type="ORF">GTO89_05660</name>
</gene>
<keyword evidence="7 8" id="KW-0173">Coenzyme A biosynthesis</keyword>
<dbReference type="Pfam" id="PF01121">
    <property type="entry name" value="CoaE"/>
    <property type="match status" value="1"/>
</dbReference>
<keyword evidence="5 8" id="KW-0418">Kinase</keyword>
<sequence length="200" mass="21914">MKVIGLTGGIAAGKTTVAACLRRLGAAVIDADVVAREVVEPGKPAWRDIQRVFGPSVFRPDGDLDRAALGRIVFADGEARARLNGIVHPQVIERFEQEMARLARQGAKVVVLDVPLLFEAGMEAMAGEIWVVAVDEVTQVRRLMERDNLDEAAARARIFAQMPLAEKIKRADRLIDAGQPLPEMKKQVEQLWKEAAGEVE</sequence>